<comment type="caution">
    <text evidence="1">The sequence shown here is derived from an EMBL/GenBank/DDBJ whole genome shotgun (WGS) entry which is preliminary data.</text>
</comment>
<sequence length="344" mass="37734">MNEFQKHYSAASGKYGIIMPGAKDYLKPDFAENYQMAMDAQPTMVTANNAGIPAYFTNYVDPELIRVLVTPMKAAEIIGEVKKGDWTTLTAQFPIVESTGETSSYGDFNNNGMTAANVNWVPRQSYHYQTHTRWGERELDMYGAARIGYAAELNVASALVLNKFQNKSYFFGIDGLMNYGLLNDPSLTASITPNATGTGGAVTWSTKDGQAVYDDIVKLYGQLVSQTKGLIERTDPMTLAMSPSAEVNLTNTNMYNVNVSDLLKKNFPNLRVETAVEYSTDAGELVQLIADRLGEQDTAYAAFTEKMRAHAVVVEESSWKQKKSGGTWGAIIRQPLGIASMIGV</sequence>
<organism evidence="1 2">
    <name type="scientific">Enterobacter cloacae</name>
    <dbReference type="NCBI Taxonomy" id="550"/>
    <lineage>
        <taxon>Bacteria</taxon>
        <taxon>Pseudomonadati</taxon>
        <taxon>Pseudomonadota</taxon>
        <taxon>Gammaproteobacteria</taxon>
        <taxon>Enterobacterales</taxon>
        <taxon>Enterobacteriaceae</taxon>
        <taxon>Enterobacter</taxon>
        <taxon>Enterobacter cloacae complex</taxon>
    </lineage>
</organism>
<name>A0A4Q2E429_ENTCL</name>
<protein>
    <submittedName>
        <fullName evidence="1">DUF2184 domain-containing protein</fullName>
    </submittedName>
</protein>
<dbReference type="Proteomes" id="UP000290875">
    <property type="component" value="Unassembled WGS sequence"/>
</dbReference>
<dbReference type="EMBL" id="QJSL01000017">
    <property type="protein sequence ID" value="RXW27727.1"/>
    <property type="molecule type" value="Genomic_DNA"/>
</dbReference>
<evidence type="ECO:0000313" key="1">
    <source>
        <dbReference type="EMBL" id="RXW27727.1"/>
    </source>
</evidence>
<dbReference type="RefSeq" id="WP_129324730.1">
    <property type="nucleotide sequence ID" value="NZ_QJSL01000017.1"/>
</dbReference>
<accession>A0A4Q2E429</accession>
<dbReference type="AlphaFoldDB" id="A0A4Q2E429"/>
<proteinExistence type="predicted"/>
<gene>
    <name evidence="1" type="ORF">DM877_17770</name>
</gene>
<reference evidence="1 2" key="1">
    <citation type="submission" date="2018-06" db="EMBL/GenBank/DDBJ databases">
        <title>Carbapenemase-producing Enterobacteriaceae present in wastewater treatment plant effluent and nearby surface waters in the US.</title>
        <authorList>
            <person name="Mathys D.A."/>
            <person name="Mollenkopf D.F."/>
            <person name="Feicht S.M."/>
            <person name="Adams R.J."/>
            <person name="Albers A.L."/>
            <person name="Grooters S.V."/>
            <person name="Stuever D.M."/>
            <person name="Daniels J.B."/>
            <person name="Wittum T.E."/>
        </authorList>
    </citation>
    <scope>NUCLEOTIDE SEQUENCE [LARGE SCALE GENOMIC DNA]</scope>
    <source>
        <strain evidence="1 2">GEO_4_Eff_A</strain>
    </source>
</reference>
<evidence type="ECO:0000313" key="2">
    <source>
        <dbReference type="Proteomes" id="UP000290875"/>
    </source>
</evidence>